<name>A0A6A6ND71_HEVBR</name>
<protein>
    <submittedName>
        <fullName evidence="1">Uncharacterized protein</fullName>
    </submittedName>
</protein>
<sequence>MGSLTSLNLEREQHALEDEFDCVTKKVKHRETKASTEEEFVNGVLFKDRVMIGIKREDDFMEEGEVEIGDGDIVLERVGHCEAFYSLDLDGKLNPVNTSDGGVHGSDDSDNLGEPKGQLVLGWLFNTKGGRFRVRIAIF</sequence>
<proteinExistence type="predicted"/>
<evidence type="ECO:0000313" key="1">
    <source>
        <dbReference type="EMBL" id="KAF2322409.1"/>
    </source>
</evidence>
<accession>A0A6A6ND71</accession>
<gene>
    <name evidence="1" type="ORF">GH714_014759</name>
</gene>
<reference evidence="1 2" key="1">
    <citation type="journal article" date="2020" name="Mol. Plant">
        <title>The Chromosome-Based Rubber Tree Genome Provides New Insights into Spurge Genome Evolution and Rubber Biosynthesis.</title>
        <authorList>
            <person name="Liu J."/>
            <person name="Shi C."/>
            <person name="Shi C.C."/>
            <person name="Li W."/>
            <person name="Zhang Q.J."/>
            <person name="Zhang Y."/>
            <person name="Li K."/>
            <person name="Lu H.F."/>
            <person name="Shi C."/>
            <person name="Zhu S.T."/>
            <person name="Xiao Z.Y."/>
            <person name="Nan H."/>
            <person name="Yue Y."/>
            <person name="Zhu X.G."/>
            <person name="Wu Y."/>
            <person name="Hong X.N."/>
            <person name="Fan G.Y."/>
            <person name="Tong Y."/>
            <person name="Zhang D."/>
            <person name="Mao C.L."/>
            <person name="Liu Y.L."/>
            <person name="Hao S.J."/>
            <person name="Liu W.Q."/>
            <person name="Lv M.Q."/>
            <person name="Zhang H.B."/>
            <person name="Liu Y."/>
            <person name="Hu-Tang G.R."/>
            <person name="Wang J.P."/>
            <person name="Wang J.H."/>
            <person name="Sun Y.H."/>
            <person name="Ni S.B."/>
            <person name="Chen W.B."/>
            <person name="Zhang X.C."/>
            <person name="Jiao Y.N."/>
            <person name="Eichler E.E."/>
            <person name="Li G.H."/>
            <person name="Liu X."/>
            <person name="Gao L.Z."/>
        </authorList>
    </citation>
    <scope>NUCLEOTIDE SEQUENCE [LARGE SCALE GENOMIC DNA]</scope>
    <source>
        <strain evidence="2">cv. GT1</strain>
        <tissue evidence="1">Leaf</tissue>
    </source>
</reference>
<comment type="caution">
    <text evidence="1">The sequence shown here is derived from an EMBL/GenBank/DDBJ whole genome shotgun (WGS) entry which is preliminary data.</text>
</comment>
<dbReference type="AlphaFoldDB" id="A0A6A6ND71"/>
<evidence type="ECO:0000313" key="2">
    <source>
        <dbReference type="Proteomes" id="UP000467840"/>
    </source>
</evidence>
<dbReference type="EMBL" id="JAAGAX010000002">
    <property type="protein sequence ID" value="KAF2322409.1"/>
    <property type="molecule type" value="Genomic_DNA"/>
</dbReference>
<organism evidence="1 2">
    <name type="scientific">Hevea brasiliensis</name>
    <name type="common">Para rubber tree</name>
    <name type="synonym">Siphonia brasiliensis</name>
    <dbReference type="NCBI Taxonomy" id="3981"/>
    <lineage>
        <taxon>Eukaryota</taxon>
        <taxon>Viridiplantae</taxon>
        <taxon>Streptophyta</taxon>
        <taxon>Embryophyta</taxon>
        <taxon>Tracheophyta</taxon>
        <taxon>Spermatophyta</taxon>
        <taxon>Magnoliopsida</taxon>
        <taxon>eudicotyledons</taxon>
        <taxon>Gunneridae</taxon>
        <taxon>Pentapetalae</taxon>
        <taxon>rosids</taxon>
        <taxon>fabids</taxon>
        <taxon>Malpighiales</taxon>
        <taxon>Euphorbiaceae</taxon>
        <taxon>Crotonoideae</taxon>
        <taxon>Micrandreae</taxon>
        <taxon>Hevea</taxon>
    </lineage>
</organism>
<keyword evidence="2" id="KW-1185">Reference proteome</keyword>
<dbReference type="Proteomes" id="UP000467840">
    <property type="component" value="Chromosome 11"/>
</dbReference>